<dbReference type="OrthoDB" id="3660917at2759"/>
<reference evidence="4" key="1">
    <citation type="submission" date="2019-04" db="EMBL/GenBank/DDBJ databases">
        <title>Friends and foes A comparative genomics studyof 23 Aspergillus species from section Flavi.</title>
        <authorList>
            <consortium name="DOE Joint Genome Institute"/>
            <person name="Kjaerbolling I."/>
            <person name="Vesth T."/>
            <person name="Frisvad J.C."/>
            <person name="Nybo J.L."/>
            <person name="Theobald S."/>
            <person name="Kildgaard S."/>
            <person name="Isbrandt T."/>
            <person name="Kuo A."/>
            <person name="Sato A."/>
            <person name="Lyhne E.K."/>
            <person name="Kogle M.E."/>
            <person name="Wiebenga A."/>
            <person name="Kun R.S."/>
            <person name="Lubbers R.J."/>
            <person name="Makela M.R."/>
            <person name="Barry K."/>
            <person name="Chovatia M."/>
            <person name="Clum A."/>
            <person name="Daum C."/>
            <person name="Haridas S."/>
            <person name="He G."/>
            <person name="LaButti K."/>
            <person name="Lipzen A."/>
            <person name="Mondo S."/>
            <person name="Riley R."/>
            <person name="Salamov A."/>
            <person name="Simmons B.A."/>
            <person name="Magnuson J.K."/>
            <person name="Henrissat B."/>
            <person name="Mortensen U.H."/>
            <person name="Larsen T.O."/>
            <person name="Devries R.P."/>
            <person name="Grigoriev I.V."/>
            <person name="Machida M."/>
            <person name="Baker S.E."/>
            <person name="Andersen M.R."/>
        </authorList>
    </citation>
    <scope>NUCLEOTIDE SEQUENCE [LARGE SCALE GENOMIC DNA]</scope>
    <source>
        <strain evidence="4">CBS 553.77</strain>
    </source>
</reference>
<proteinExistence type="predicted"/>
<gene>
    <name evidence="3" type="ORF">BDV28DRAFT_144901</name>
</gene>
<dbReference type="EMBL" id="ML739035">
    <property type="protein sequence ID" value="KAE8356778.1"/>
    <property type="molecule type" value="Genomic_DNA"/>
</dbReference>
<feature type="region of interest" description="Disordered" evidence="1">
    <location>
        <begin position="112"/>
        <end position="135"/>
    </location>
</feature>
<name>A0A5N6ZHD9_9EURO</name>
<organism evidence="3 4">
    <name type="scientific">Aspergillus coremiiformis</name>
    <dbReference type="NCBI Taxonomy" id="138285"/>
    <lineage>
        <taxon>Eukaryota</taxon>
        <taxon>Fungi</taxon>
        <taxon>Dikarya</taxon>
        <taxon>Ascomycota</taxon>
        <taxon>Pezizomycotina</taxon>
        <taxon>Eurotiomycetes</taxon>
        <taxon>Eurotiomycetidae</taxon>
        <taxon>Eurotiales</taxon>
        <taxon>Aspergillaceae</taxon>
        <taxon>Aspergillus</taxon>
        <taxon>Aspergillus subgen. Circumdati</taxon>
    </lineage>
</organism>
<evidence type="ECO:0000313" key="3">
    <source>
        <dbReference type="EMBL" id="KAE8356778.1"/>
    </source>
</evidence>
<dbReference type="AlphaFoldDB" id="A0A5N6ZHD9"/>
<feature type="chain" id="PRO_5024897119" evidence="2">
    <location>
        <begin position="19"/>
        <end position="172"/>
    </location>
</feature>
<keyword evidence="4" id="KW-1185">Reference proteome</keyword>
<keyword evidence="2" id="KW-0732">Signal</keyword>
<dbReference type="Proteomes" id="UP000327118">
    <property type="component" value="Unassembled WGS sequence"/>
</dbReference>
<evidence type="ECO:0000313" key="4">
    <source>
        <dbReference type="Proteomes" id="UP000327118"/>
    </source>
</evidence>
<feature type="signal peptide" evidence="2">
    <location>
        <begin position="1"/>
        <end position="18"/>
    </location>
</feature>
<evidence type="ECO:0000256" key="1">
    <source>
        <dbReference type="SAM" id="MobiDB-lite"/>
    </source>
</evidence>
<sequence>MKLPISLLVLFLCSSISASSDEKEKDVSEVISKNPDEADGVLYLGLDGVLREFDGSGNVSAYYALGPKQIKQYNSYFPTDDQEKLNKAFDGVDGRNVTDKDQLLHPGHGFWPVDDGDAKSAIPSNGPRDDPNNDKKLVCNREQCKKHGDCKKPDCKFCGKSGPVRKGYCLSV</sequence>
<accession>A0A5N6ZHD9</accession>
<protein>
    <submittedName>
        <fullName evidence="3">Uncharacterized protein</fullName>
    </submittedName>
</protein>
<evidence type="ECO:0000256" key="2">
    <source>
        <dbReference type="SAM" id="SignalP"/>
    </source>
</evidence>